<dbReference type="InterPro" id="IPR002035">
    <property type="entry name" value="VWF_A"/>
</dbReference>
<comment type="caution">
    <text evidence="3">The sequence shown here is derived from an EMBL/GenBank/DDBJ whole genome shotgun (WGS) entry which is preliminary data.</text>
</comment>
<evidence type="ECO:0000313" key="3">
    <source>
        <dbReference type="EMBL" id="MBB6520697.1"/>
    </source>
</evidence>
<gene>
    <name evidence="3" type="ORF">HNR48_000975</name>
</gene>
<dbReference type="Proteomes" id="UP000528457">
    <property type="component" value="Unassembled WGS sequence"/>
</dbReference>
<feature type="transmembrane region" description="Helical" evidence="1">
    <location>
        <begin position="62"/>
        <end position="81"/>
    </location>
</feature>
<feature type="transmembrane region" description="Helical" evidence="1">
    <location>
        <begin position="305"/>
        <end position="326"/>
    </location>
</feature>
<sequence>MLMFENLWAFLLLPAPWLVRKLAPAYGSERRSLKVPFFDALLEQQGQLLQTRAVQRRQKIQVFLLLSVWFLLLVALAKPVWLAKPVEVREPARDLLVAVDLSGSMSEQDFAPEGQEPMSRLRGAKQVLAEFAKAREGDRFGLMVYGDAPYLQLPFSEDKSLFIQLLEESRVRMAGPKTMLGDAIGFAYKHFQHDAENNLETTTQRNKVLLLLSDGNDSGSRVPPKEAARLAAGLGIKIYPVLLGNVDAIAEQAVDQAQLKALADITGGRYFHAQNRAALAQVSAMLDRLEPSRYAIHYYQPSKNLFFWPVLCSILLVYLVHFYLAFQTIKQRREIEAGRSGELEYE</sequence>
<dbReference type="Gene3D" id="3.40.50.410">
    <property type="entry name" value="von Willebrand factor, type A domain"/>
    <property type="match status" value="1"/>
</dbReference>
<dbReference type="InParanoid" id="A0A7X0MXA5"/>
<dbReference type="RefSeq" id="WP_166850486.1">
    <property type="nucleotide sequence ID" value="NZ_JAAONY010000001.1"/>
</dbReference>
<dbReference type="PANTHER" id="PTHR22550">
    <property type="entry name" value="SPORE GERMINATION PROTEIN"/>
    <property type="match status" value="1"/>
</dbReference>
<reference evidence="3 4" key="1">
    <citation type="submission" date="2020-08" db="EMBL/GenBank/DDBJ databases">
        <title>Genomic Encyclopedia of Type Strains, Phase IV (KMG-IV): sequencing the most valuable type-strain genomes for metagenomic binning, comparative biology and taxonomic classification.</title>
        <authorList>
            <person name="Goeker M."/>
        </authorList>
    </citation>
    <scope>NUCLEOTIDE SEQUENCE [LARGE SCALE GENOMIC DNA]</scope>
    <source>
        <strain evidence="3 4">DSM 22368</strain>
    </source>
</reference>
<dbReference type="EMBL" id="JACHHT010000001">
    <property type="protein sequence ID" value="MBB6520697.1"/>
    <property type="molecule type" value="Genomic_DNA"/>
</dbReference>
<protein>
    <submittedName>
        <fullName evidence="3">Ca-activated chloride channel family protein</fullName>
    </submittedName>
</protein>
<dbReference type="AlphaFoldDB" id="A0A7X0MXA5"/>
<evidence type="ECO:0000256" key="1">
    <source>
        <dbReference type="SAM" id="Phobius"/>
    </source>
</evidence>
<proteinExistence type="predicted"/>
<feature type="domain" description="VWFA" evidence="2">
    <location>
        <begin position="94"/>
        <end position="289"/>
    </location>
</feature>
<dbReference type="Pfam" id="PF00092">
    <property type="entry name" value="VWA"/>
    <property type="match status" value="1"/>
</dbReference>
<accession>A0A7X0MXA5</accession>
<dbReference type="PANTHER" id="PTHR22550:SF18">
    <property type="entry name" value="VWFA DOMAIN-CONTAINING PROTEIN"/>
    <property type="match status" value="1"/>
</dbReference>
<evidence type="ECO:0000313" key="4">
    <source>
        <dbReference type="Proteomes" id="UP000528457"/>
    </source>
</evidence>
<name>A0A7X0MXA5_9GAMM</name>
<keyword evidence="1" id="KW-0472">Membrane</keyword>
<evidence type="ECO:0000259" key="2">
    <source>
        <dbReference type="PROSITE" id="PS50234"/>
    </source>
</evidence>
<keyword evidence="1" id="KW-1133">Transmembrane helix</keyword>
<dbReference type="PROSITE" id="PS50234">
    <property type="entry name" value="VWFA"/>
    <property type="match status" value="1"/>
</dbReference>
<dbReference type="SMART" id="SM00327">
    <property type="entry name" value="VWA"/>
    <property type="match status" value="1"/>
</dbReference>
<keyword evidence="4" id="KW-1185">Reference proteome</keyword>
<organism evidence="3 4">
    <name type="scientific">Pseudoteredinibacter isoporae</name>
    <dbReference type="NCBI Taxonomy" id="570281"/>
    <lineage>
        <taxon>Bacteria</taxon>
        <taxon>Pseudomonadati</taxon>
        <taxon>Pseudomonadota</taxon>
        <taxon>Gammaproteobacteria</taxon>
        <taxon>Cellvibrionales</taxon>
        <taxon>Cellvibrionaceae</taxon>
        <taxon>Pseudoteredinibacter</taxon>
    </lineage>
</organism>
<dbReference type="InterPro" id="IPR050768">
    <property type="entry name" value="UPF0353/GerABKA_families"/>
</dbReference>
<dbReference type="SUPFAM" id="SSF53300">
    <property type="entry name" value="vWA-like"/>
    <property type="match status" value="1"/>
</dbReference>
<dbReference type="InterPro" id="IPR036465">
    <property type="entry name" value="vWFA_dom_sf"/>
</dbReference>
<keyword evidence="1" id="KW-0812">Transmembrane</keyword>